<dbReference type="Proteomes" id="UP000178999">
    <property type="component" value="Unassembled WGS sequence"/>
</dbReference>
<dbReference type="AlphaFoldDB" id="A0A1F8CU64"/>
<sequence length="112" mass="12112">MDNLAQIDFNALENAAAPNFASGTIGDLFSGSSTAYNIVFLIFFFAGTLLLFYLIYGGFIIMTSRADPKKQQQAKGIITDAMTGFIIVFLAFFLVQLAGILLKLPGITNIFG</sequence>
<evidence type="ECO:0000313" key="2">
    <source>
        <dbReference type="EMBL" id="OGM79822.1"/>
    </source>
</evidence>
<evidence type="ECO:0000313" key="3">
    <source>
        <dbReference type="Proteomes" id="UP000178999"/>
    </source>
</evidence>
<keyword evidence="1" id="KW-0812">Transmembrane</keyword>
<gene>
    <name evidence="2" type="ORF">A2382_04465</name>
</gene>
<feature type="transmembrane region" description="Helical" evidence="1">
    <location>
        <begin position="82"/>
        <end position="102"/>
    </location>
</feature>
<feature type="transmembrane region" description="Helical" evidence="1">
    <location>
        <begin position="38"/>
        <end position="61"/>
    </location>
</feature>
<dbReference type="Pfam" id="PF18895">
    <property type="entry name" value="T4SS_pilin"/>
    <property type="match status" value="1"/>
</dbReference>
<dbReference type="InterPro" id="IPR043993">
    <property type="entry name" value="T4SS_pilin"/>
</dbReference>
<proteinExistence type="predicted"/>
<keyword evidence="1" id="KW-0472">Membrane</keyword>
<keyword evidence="1" id="KW-1133">Transmembrane helix</keyword>
<dbReference type="STRING" id="1802538.A2382_04465"/>
<protein>
    <submittedName>
        <fullName evidence="2">Uncharacterized protein</fullName>
    </submittedName>
</protein>
<evidence type="ECO:0000256" key="1">
    <source>
        <dbReference type="SAM" id="Phobius"/>
    </source>
</evidence>
<dbReference type="EMBL" id="MGHY01000007">
    <property type="protein sequence ID" value="OGM79822.1"/>
    <property type="molecule type" value="Genomic_DNA"/>
</dbReference>
<name>A0A1F8CU64_9BACT</name>
<organism evidence="2 3">
    <name type="scientific">Candidatus Woesebacteria bacterium RIFOXYB1_FULL_38_16</name>
    <dbReference type="NCBI Taxonomy" id="1802538"/>
    <lineage>
        <taxon>Bacteria</taxon>
        <taxon>Candidatus Woeseibacteriota</taxon>
    </lineage>
</organism>
<reference evidence="2 3" key="1">
    <citation type="journal article" date="2016" name="Nat. Commun.">
        <title>Thousands of microbial genomes shed light on interconnected biogeochemical processes in an aquifer system.</title>
        <authorList>
            <person name="Anantharaman K."/>
            <person name="Brown C.T."/>
            <person name="Hug L.A."/>
            <person name="Sharon I."/>
            <person name="Castelle C.J."/>
            <person name="Probst A.J."/>
            <person name="Thomas B.C."/>
            <person name="Singh A."/>
            <person name="Wilkins M.J."/>
            <person name="Karaoz U."/>
            <person name="Brodie E.L."/>
            <person name="Williams K.H."/>
            <person name="Hubbard S.S."/>
            <person name="Banfield J.F."/>
        </authorList>
    </citation>
    <scope>NUCLEOTIDE SEQUENCE [LARGE SCALE GENOMIC DNA]</scope>
</reference>
<accession>A0A1F8CU64</accession>
<comment type="caution">
    <text evidence="2">The sequence shown here is derived from an EMBL/GenBank/DDBJ whole genome shotgun (WGS) entry which is preliminary data.</text>
</comment>